<protein>
    <recommendedName>
        <fullName evidence="4">SMODS and SLOG-associating 2TM effector domain-containing protein</fullName>
    </recommendedName>
</protein>
<gene>
    <name evidence="2" type="ORF">ACFFJH_14270</name>
</gene>
<feature type="transmembrane region" description="Helical" evidence="1">
    <location>
        <begin position="31"/>
        <end position="49"/>
    </location>
</feature>
<dbReference type="Proteomes" id="UP001589844">
    <property type="component" value="Unassembled WGS sequence"/>
</dbReference>
<reference evidence="2 3" key="1">
    <citation type="submission" date="2024-09" db="EMBL/GenBank/DDBJ databases">
        <authorList>
            <person name="Sun Q."/>
            <person name="Mori K."/>
        </authorList>
    </citation>
    <scope>NUCLEOTIDE SEQUENCE [LARGE SCALE GENOMIC DNA]</scope>
    <source>
        <strain evidence="2 3">CCM 8677</strain>
    </source>
</reference>
<sequence>MSKTALVDANYRFIAAYNEVNARITQRQQALALYVTLVVSLLAALVALKSGEARGEVPVEWLMLGFPVASLSLAFLNYKAERAITNLRRFLSALEQLGDAHESLPSYNTHQKWAIGANKARRFHDYASAVLVAGGNLIGLGAVVKIYPHRVADSSLALWLSILIAVAAVLAILLSPQWGFTPELDDIQKRDN</sequence>
<dbReference type="RefSeq" id="WP_390213529.1">
    <property type="nucleotide sequence ID" value="NZ_JBHLXJ010000015.1"/>
</dbReference>
<keyword evidence="3" id="KW-1185">Reference proteome</keyword>
<comment type="caution">
    <text evidence="2">The sequence shown here is derived from an EMBL/GenBank/DDBJ whole genome shotgun (WGS) entry which is preliminary data.</text>
</comment>
<proteinExistence type="predicted"/>
<evidence type="ECO:0000313" key="3">
    <source>
        <dbReference type="Proteomes" id="UP001589844"/>
    </source>
</evidence>
<feature type="transmembrane region" description="Helical" evidence="1">
    <location>
        <begin position="126"/>
        <end position="144"/>
    </location>
</feature>
<evidence type="ECO:0000256" key="1">
    <source>
        <dbReference type="SAM" id="Phobius"/>
    </source>
</evidence>
<feature type="transmembrane region" description="Helical" evidence="1">
    <location>
        <begin position="156"/>
        <end position="174"/>
    </location>
</feature>
<keyword evidence="1" id="KW-0472">Membrane</keyword>
<evidence type="ECO:0008006" key="4">
    <source>
        <dbReference type="Google" id="ProtNLM"/>
    </source>
</evidence>
<keyword evidence="1" id="KW-0812">Transmembrane</keyword>
<accession>A0ABV6IGL0</accession>
<feature type="transmembrane region" description="Helical" evidence="1">
    <location>
        <begin position="61"/>
        <end position="78"/>
    </location>
</feature>
<name>A0ABV6IGL0_9BURK</name>
<keyword evidence="1" id="KW-1133">Transmembrane helix</keyword>
<organism evidence="2 3">
    <name type="scientific">Undibacterium danionis</name>
    <dbReference type="NCBI Taxonomy" id="1812100"/>
    <lineage>
        <taxon>Bacteria</taxon>
        <taxon>Pseudomonadati</taxon>
        <taxon>Pseudomonadota</taxon>
        <taxon>Betaproteobacteria</taxon>
        <taxon>Burkholderiales</taxon>
        <taxon>Oxalobacteraceae</taxon>
        <taxon>Undibacterium</taxon>
    </lineage>
</organism>
<evidence type="ECO:0000313" key="2">
    <source>
        <dbReference type="EMBL" id="MFC0350979.1"/>
    </source>
</evidence>
<dbReference type="EMBL" id="JBHLXJ010000015">
    <property type="protein sequence ID" value="MFC0350979.1"/>
    <property type="molecule type" value="Genomic_DNA"/>
</dbReference>